<feature type="region of interest" description="Disordered" evidence="1">
    <location>
        <begin position="1"/>
        <end position="35"/>
    </location>
</feature>
<feature type="region of interest" description="Disordered" evidence="1">
    <location>
        <begin position="133"/>
        <end position="181"/>
    </location>
</feature>
<proteinExistence type="predicted"/>
<gene>
    <name evidence="2" type="ORF">WJX81_008437</name>
</gene>
<feature type="region of interest" description="Disordered" evidence="1">
    <location>
        <begin position="307"/>
        <end position="337"/>
    </location>
</feature>
<dbReference type="Proteomes" id="UP001445335">
    <property type="component" value="Unassembled WGS sequence"/>
</dbReference>
<evidence type="ECO:0000256" key="1">
    <source>
        <dbReference type="SAM" id="MobiDB-lite"/>
    </source>
</evidence>
<reference evidence="2 3" key="1">
    <citation type="journal article" date="2024" name="Nat. Commun.">
        <title>Phylogenomics reveals the evolutionary origins of lichenization in chlorophyte algae.</title>
        <authorList>
            <person name="Puginier C."/>
            <person name="Libourel C."/>
            <person name="Otte J."/>
            <person name="Skaloud P."/>
            <person name="Haon M."/>
            <person name="Grisel S."/>
            <person name="Petersen M."/>
            <person name="Berrin J.G."/>
            <person name="Delaux P.M."/>
            <person name="Dal Grande F."/>
            <person name="Keller J."/>
        </authorList>
    </citation>
    <scope>NUCLEOTIDE SEQUENCE [LARGE SCALE GENOMIC DNA]</scope>
    <source>
        <strain evidence="2 3">SAG 245.80</strain>
    </source>
</reference>
<accession>A0AAW1RXA9</accession>
<organism evidence="2 3">
    <name type="scientific">Elliptochloris bilobata</name>
    <dbReference type="NCBI Taxonomy" id="381761"/>
    <lineage>
        <taxon>Eukaryota</taxon>
        <taxon>Viridiplantae</taxon>
        <taxon>Chlorophyta</taxon>
        <taxon>core chlorophytes</taxon>
        <taxon>Trebouxiophyceae</taxon>
        <taxon>Trebouxiophyceae incertae sedis</taxon>
        <taxon>Elliptochloris clade</taxon>
        <taxon>Elliptochloris</taxon>
    </lineage>
</organism>
<comment type="caution">
    <text evidence="2">The sequence shown here is derived from an EMBL/GenBank/DDBJ whole genome shotgun (WGS) entry which is preliminary data.</text>
</comment>
<keyword evidence="3" id="KW-1185">Reference proteome</keyword>
<dbReference type="AlphaFoldDB" id="A0AAW1RXA9"/>
<protein>
    <submittedName>
        <fullName evidence="2">Uncharacterized protein</fullName>
    </submittedName>
</protein>
<dbReference type="EMBL" id="JALJOU010000019">
    <property type="protein sequence ID" value="KAK9838384.1"/>
    <property type="molecule type" value="Genomic_DNA"/>
</dbReference>
<name>A0AAW1RXA9_9CHLO</name>
<evidence type="ECO:0000313" key="3">
    <source>
        <dbReference type="Proteomes" id="UP001445335"/>
    </source>
</evidence>
<sequence>MDTARTNEAVPAADRSQGPSCFPLSPFSEDPPPVQGVKVPALRTGDKQCGVLPPAADAARRAAAAQALAVDRRVTPSSSATSTASAVNLRMGCSEDSLAGARLTPMQCTPCQLTFSSSADAAAVAAAAAASASEPAPAPPGACGRPPLSPFAMQAESPANTSVAEANWGREAEAGGENERIEKRRTARVAAHKLSQLPSLSGAELLLYREITDELSSEGELSSLLSGLCVPPGPTAASCGARSAATAPPALTKEVSDAVDRLRDMLSPSLISRLETHESYGLVDVLHSQDARQSMLDAVEAGKTCVGSAPAASGVKAPAGARPRKSAGPALGKPVKD</sequence>
<evidence type="ECO:0000313" key="2">
    <source>
        <dbReference type="EMBL" id="KAK9838384.1"/>
    </source>
</evidence>
<feature type="compositionally biased region" description="Basic and acidic residues" evidence="1">
    <location>
        <begin position="168"/>
        <end position="181"/>
    </location>
</feature>